<feature type="domain" description="GGDEF" evidence="5">
    <location>
        <begin position="176"/>
        <end position="308"/>
    </location>
</feature>
<comment type="caution">
    <text evidence="6">The sequence shown here is derived from an EMBL/GenBank/DDBJ whole genome shotgun (WGS) entry which is preliminary data.</text>
</comment>
<dbReference type="Pfam" id="PF00072">
    <property type="entry name" value="Response_reg"/>
    <property type="match status" value="1"/>
</dbReference>
<accession>A0A1D2QRZ3</accession>
<dbReference type="PANTHER" id="PTHR33121">
    <property type="entry name" value="CYCLIC DI-GMP PHOSPHODIESTERASE PDEF"/>
    <property type="match status" value="1"/>
</dbReference>
<sequence length="582" mass="65760">MNLINEKIDPQSPLLIVDDNPVDRELFRQLLISCPEDEQALLGVASCEEALRILEKHNVRCCLVDYRLPEQSGLDFLKEVRRQESGKNMPVVIMTGEGDENTAVEIMRNGAQDYLVKCNITAEKLKHSLSSAIQTCDLQNQLRYLAHYDTLTGLLNRSLFLDRLQTAVDKCDRYQQSCSLLYIDVDNFKHINDNYGHHAGDIILKAIGDRIRDNCRMTDSAARLGGDEFAVLLDRIDEDNTNHTAEKLLVAASKPVTVDGQKVQISLSIGVAHYPKIARDATELLKQADEAMYRAKQSGKANYFRFSEKYKNEWERRKQLEIILPNAIKTNQLSLVYQPIVSAKDQSLEALEVLVRWNPPGFEVQASELVEMIEHLDLFDSFHVWLVNTVLKQGAQWQAISGDMKFCLNIPANHSHSDWLVHCLHKGFETYNIKPFQIALEITETTLMNDLDLSTQLLTALQCEGVEVAIDDFGTGYSSMAYLTTLPLNWLKIDQQFVRGMEDDLRSRKVVEGITALGHSLGLRVVAEGIETESQYVMAKNIGCDLLQGYYFGRPGFAAERWSEFVDKFPGVSSISSVGFIE</sequence>
<dbReference type="Pfam" id="PF00563">
    <property type="entry name" value="EAL"/>
    <property type="match status" value="1"/>
</dbReference>
<evidence type="ECO:0008006" key="8">
    <source>
        <dbReference type="Google" id="ProtNLM"/>
    </source>
</evidence>
<dbReference type="SMART" id="SM00052">
    <property type="entry name" value="EAL"/>
    <property type="match status" value="1"/>
</dbReference>
<dbReference type="PROSITE" id="PS50110">
    <property type="entry name" value="RESPONSE_REGULATORY"/>
    <property type="match status" value="1"/>
</dbReference>
<dbReference type="CDD" id="cd00156">
    <property type="entry name" value="REC"/>
    <property type="match status" value="1"/>
</dbReference>
<feature type="domain" description="EAL" evidence="4">
    <location>
        <begin position="317"/>
        <end position="569"/>
    </location>
</feature>
<evidence type="ECO:0000313" key="6">
    <source>
        <dbReference type="EMBL" id="ODS24365.1"/>
    </source>
</evidence>
<dbReference type="SMART" id="SM00448">
    <property type="entry name" value="REC"/>
    <property type="match status" value="1"/>
</dbReference>
<evidence type="ECO:0000256" key="1">
    <source>
        <dbReference type="ARBA" id="ARBA00001946"/>
    </source>
</evidence>
<reference evidence="6 7" key="1">
    <citation type="journal article" date="2016" name="Appl. Environ. Microbiol.">
        <title>Lack of Overt Genome Reduction in the Bryostatin-Producing Bryozoan Symbiont "Candidatus Endobugula sertula".</title>
        <authorList>
            <person name="Miller I.J."/>
            <person name="Vanee N."/>
            <person name="Fong S.S."/>
            <person name="Lim-Fong G.E."/>
            <person name="Kwan J.C."/>
        </authorList>
    </citation>
    <scope>NUCLEOTIDE SEQUENCE [LARGE SCALE GENOMIC DNA]</scope>
    <source>
        <strain evidence="6">AB1-4</strain>
    </source>
</reference>
<dbReference type="InterPro" id="IPR011006">
    <property type="entry name" value="CheY-like_superfamily"/>
</dbReference>
<dbReference type="PROSITE" id="PS50887">
    <property type="entry name" value="GGDEF"/>
    <property type="match status" value="1"/>
</dbReference>
<dbReference type="InterPro" id="IPR043128">
    <property type="entry name" value="Rev_trsase/Diguanyl_cyclase"/>
</dbReference>
<dbReference type="EMBL" id="MDLC01000010">
    <property type="protein sequence ID" value="ODS24365.1"/>
    <property type="molecule type" value="Genomic_DNA"/>
</dbReference>
<dbReference type="GO" id="GO:0071111">
    <property type="term" value="F:cyclic-guanylate-specific phosphodiesterase activity"/>
    <property type="evidence" value="ECO:0007669"/>
    <property type="project" value="InterPro"/>
</dbReference>
<evidence type="ECO:0000259" key="3">
    <source>
        <dbReference type="PROSITE" id="PS50110"/>
    </source>
</evidence>
<dbReference type="Gene3D" id="3.40.50.2300">
    <property type="match status" value="1"/>
</dbReference>
<feature type="domain" description="Response regulatory" evidence="3">
    <location>
        <begin position="13"/>
        <end position="132"/>
    </location>
</feature>
<dbReference type="Proteomes" id="UP000242502">
    <property type="component" value="Unassembled WGS sequence"/>
</dbReference>
<dbReference type="SUPFAM" id="SSF52172">
    <property type="entry name" value="CheY-like"/>
    <property type="match status" value="1"/>
</dbReference>
<dbReference type="AlphaFoldDB" id="A0A1D2QRZ3"/>
<dbReference type="InterPro" id="IPR000160">
    <property type="entry name" value="GGDEF_dom"/>
</dbReference>
<dbReference type="InterPro" id="IPR001633">
    <property type="entry name" value="EAL_dom"/>
</dbReference>
<dbReference type="GO" id="GO:0000160">
    <property type="term" value="P:phosphorelay signal transduction system"/>
    <property type="evidence" value="ECO:0007669"/>
    <property type="project" value="InterPro"/>
</dbReference>
<dbReference type="SUPFAM" id="SSF141868">
    <property type="entry name" value="EAL domain-like"/>
    <property type="match status" value="1"/>
</dbReference>
<proteinExistence type="predicted"/>
<feature type="modified residue" description="4-aspartylphosphate" evidence="2">
    <location>
        <position position="65"/>
    </location>
</feature>
<dbReference type="PROSITE" id="PS50883">
    <property type="entry name" value="EAL"/>
    <property type="match status" value="1"/>
</dbReference>
<dbReference type="SUPFAM" id="SSF55073">
    <property type="entry name" value="Nucleotide cyclase"/>
    <property type="match status" value="1"/>
</dbReference>
<dbReference type="InterPro" id="IPR001789">
    <property type="entry name" value="Sig_transdc_resp-reg_receiver"/>
</dbReference>
<dbReference type="InterPro" id="IPR035919">
    <property type="entry name" value="EAL_sf"/>
</dbReference>
<dbReference type="FunFam" id="3.30.70.270:FF:000001">
    <property type="entry name" value="Diguanylate cyclase domain protein"/>
    <property type="match status" value="1"/>
</dbReference>
<dbReference type="InterPro" id="IPR029787">
    <property type="entry name" value="Nucleotide_cyclase"/>
</dbReference>
<dbReference type="CDD" id="cd01949">
    <property type="entry name" value="GGDEF"/>
    <property type="match status" value="1"/>
</dbReference>
<dbReference type="SMART" id="SM00267">
    <property type="entry name" value="GGDEF"/>
    <property type="match status" value="1"/>
</dbReference>
<dbReference type="Pfam" id="PF00990">
    <property type="entry name" value="GGDEF"/>
    <property type="match status" value="1"/>
</dbReference>
<keyword evidence="2" id="KW-0597">Phosphoprotein</keyword>
<dbReference type="InterPro" id="IPR050706">
    <property type="entry name" value="Cyclic-di-GMP_PDE-like"/>
</dbReference>
<organism evidence="6 7">
    <name type="scientific">Candidatus Endobugula sertula</name>
    <name type="common">Bugula neritina bacterial symbiont</name>
    <dbReference type="NCBI Taxonomy" id="62101"/>
    <lineage>
        <taxon>Bacteria</taxon>
        <taxon>Pseudomonadati</taxon>
        <taxon>Pseudomonadota</taxon>
        <taxon>Gammaproteobacteria</taxon>
        <taxon>Cellvibrionales</taxon>
        <taxon>Cellvibrionaceae</taxon>
        <taxon>Candidatus Endobugula</taxon>
    </lineage>
</organism>
<name>A0A1D2QRZ3_9GAMM</name>
<dbReference type="Gene3D" id="3.30.70.270">
    <property type="match status" value="1"/>
</dbReference>
<dbReference type="NCBIfam" id="TIGR00254">
    <property type="entry name" value="GGDEF"/>
    <property type="match status" value="1"/>
</dbReference>
<evidence type="ECO:0000256" key="2">
    <source>
        <dbReference type="PROSITE-ProRule" id="PRU00169"/>
    </source>
</evidence>
<comment type="cofactor">
    <cofactor evidence="1">
        <name>Mg(2+)</name>
        <dbReference type="ChEBI" id="CHEBI:18420"/>
    </cofactor>
</comment>
<dbReference type="CDD" id="cd01948">
    <property type="entry name" value="EAL"/>
    <property type="match status" value="1"/>
</dbReference>
<dbReference type="PANTHER" id="PTHR33121:SF70">
    <property type="entry name" value="SIGNALING PROTEIN YKOW"/>
    <property type="match status" value="1"/>
</dbReference>
<dbReference type="STRING" id="62101.AB835_04165"/>
<protein>
    <recommendedName>
        <fullName evidence="8">Diguanylate cyclase</fullName>
    </recommendedName>
</protein>
<dbReference type="Gene3D" id="3.20.20.450">
    <property type="entry name" value="EAL domain"/>
    <property type="match status" value="1"/>
</dbReference>
<gene>
    <name evidence="6" type="ORF">AB835_04165</name>
</gene>
<evidence type="ECO:0000259" key="5">
    <source>
        <dbReference type="PROSITE" id="PS50887"/>
    </source>
</evidence>
<evidence type="ECO:0000313" key="7">
    <source>
        <dbReference type="Proteomes" id="UP000242502"/>
    </source>
</evidence>
<evidence type="ECO:0000259" key="4">
    <source>
        <dbReference type="PROSITE" id="PS50883"/>
    </source>
</evidence>